<organism evidence="1 2">
    <name type="scientific">Trifolium medium</name>
    <dbReference type="NCBI Taxonomy" id="97028"/>
    <lineage>
        <taxon>Eukaryota</taxon>
        <taxon>Viridiplantae</taxon>
        <taxon>Streptophyta</taxon>
        <taxon>Embryophyta</taxon>
        <taxon>Tracheophyta</taxon>
        <taxon>Spermatophyta</taxon>
        <taxon>Magnoliopsida</taxon>
        <taxon>eudicotyledons</taxon>
        <taxon>Gunneridae</taxon>
        <taxon>Pentapetalae</taxon>
        <taxon>rosids</taxon>
        <taxon>fabids</taxon>
        <taxon>Fabales</taxon>
        <taxon>Fabaceae</taxon>
        <taxon>Papilionoideae</taxon>
        <taxon>50 kb inversion clade</taxon>
        <taxon>NPAAA clade</taxon>
        <taxon>Hologalegina</taxon>
        <taxon>IRL clade</taxon>
        <taxon>Trifolieae</taxon>
        <taxon>Trifolium</taxon>
    </lineage>
</organism>
<evidence type="ECO:0000313" key="1">
    <source>
        <dbReference type="EMBL" id="MCI56554.1"/>
    </source>
</evidence>
<sequence>MGTYIENVVDEHEHIFHSQYSPVPVPDNVTLPEFVLQNVEFYGDKVAFVDAESGKGVTYSEVA</sequence>
<protein>
    <submittedName>
        <fullName evidence="1">4-coumarate-CoA ligase-like 1-like</fullName>
    </submittedName>
</protein>
<feature type="non-terminal residue" evidence="1">
    <location>
        <position position="63"/>
    </location>
</feature>
<dbReference type="Proteomes" id="UP000265520">
    <property type="component" value="Unassembled WGS sequence"/>
</dbReference>
<accession>A0A392T7S0</accession>
<dbReference type="GO" id="GO:0016874">
    <property type="term" value="F:ligase activity"/>
    <property type="evidence" value="ECO:0007669"/>
    <property type="project" value="UniProtKB-KW"/>
</dbReference>
<evidence type="ECO:0000313" key="2">
    <source>
        <dbReference type="Proteomes" id="UP000265520"/>
    </source>
</evidence>
<proteinExistence type="predicted"/>
<name>A0A392T7S0_9FABA</name>
<reference evidence="1 2" key="1">
    <citation type="journal article" date="2018" name="Front. Plant Sci.">
        <title>Red Clover (Trifolium pratense) and Zigzag Clover (T. medium) - A Picture of Genomic Similarities and Differences.</title>
        <authorList>
            <person name="Dluhosova J."/>
            <person name="Istvanek J."/>
            <person name="Nedelnik J."/>
            <person name="Repkova J."/>
        </authorList>
    </citation>
    <scope>NUCLEOTIDE SEQUENCE [LARGE SCALE GENOMIC DNA]</scope>
    <source>
        <strain evidence="2">cv. 10/8</strain>
        <tissue evidence="1">Leaf</tissue>
    </source>
</reference>
<dbReference type="EMBL" id="LXQA010514095">
    <property type="protein sequence ID" value="MCI56554.1"/>
    <property type="molecule type" value="Genomic_DNA"/>
</dbReference>
<keyword evidence="2" id="KW-1185">Reference proteome</keyword>
<comment type="caution">
    <text evidence="1">The sequence shown here is derived from an EMBL/GenBank/DDBJ whole genome shotgun (WGS) entry which is preliminary data.</text>
</comment>
<keyword evidence="1" id="KW-0436">Ligase</keyword>
<dbReference type="AlphaFoldDB" id="A0A392T7S0"/>